<dbReference type="SUPFAM" id="SSF53927">
    <property type="entry name" value="Cytidine deaminase-like"/>
    <property type="match status" value="1"/>
</dbReference>
<dbReference type="HAMAP" id="MF_00187">
    <property type="entry name" value="FdhD"/>
    <property type="match status" value="1"/>
</dbReference>
<dbReference type="GO" id="GO:0005737">
    <property type="term" value="C:cytoplasm"/>
    <property type="evidence" value="ECO:0007669"/>
    <property type="project" value="UniProtKB-SubCell"/>
</dbReference>
<dbReference type="Gene3D" id="3.40.140.10">
    <property type="entry name" value="Cytidine Deaminase, domain 2"/>
    <property type="match status" value="1"/>
</dbReference>
<dbReference type="Pfam" id="PF02634">
    <property type="entry name" value="FdhD-NarQ"/>
    <property type="match status" value="1"/>
</dbReference>
<evidence type="ECO:0000256" key="3">
    <source>
        <dbReference type="HAMAP-Rule" id="MF_00187"/>
    </source>
</evidence>
<dbReference type="GO" id="GO:0097163">
    <property type="term" value="F:sulfur carrier activity"/>
    <property type="evidence" value="ECO:0007669"/>
    <property type="project" value="UniProtKB-UniRule"/>
</dbReference>
<keyword evidence="2 3" id="KW-0501">Molybdenum cofactor biosynthesis</keyword>
<dbReference type="EMBL" id="JACBZF010000002">
    <property type="protein sequence ID" value="NYH94854.1"/>
    <property type="molecule type" value="Genomic_DNA"/>
</dbReference>
<comment type="function">
    <text evidence="3">Required for formate dehydrogenase (FDH) activity. Acts as a sulfur carrier protein that transfers sulfur from IscS to the molybdenum cofactor prior to its insertion into FDH.</text>
</comment>
<dbReference type="Gene3D" id="3.10.20.10">
    <property type="match status" value="1"/>
</dbReference>
<dbReference type="InterPro" id="IPR003786">
    <property type="entry name" value="FdhD"/>
</dbReference>
<reference evidence="4 5" key="1">
    <citation type="submission" date="2020-07" db="EMBL/GenBank/DDBJ databases">
        <title>Genomic Encyclopedia of Type Strains, Phase IV (KMG-IV): sequencing the most valuable type-strain genomes for metagenomic binning, comparative biology and taxonomic classification.</title>
        <authorList>
            <person name="Goeker M."/>
        </authorList>
    </citation>
    <scope>NUCLEOTIDE SEQUENCE [LARGE SCALE GENOMIC DNA]</scope>
    <source>
        <strain evidence="4 5">DSM 29043</strain>
    </source>
</reference>
<organism evidence="4 5">
    <name type="scientific">Novosphingobium marinum</name>
    <dbReference type="NCBI Taxonomy" id="1514948"/>
    <lineage>
        <taxon>Bacteria</taxon>
        <taxon>Pseudomonadati</taxon>
        <taxon>Pseudomonadota</taxon>
        <taxon>Alphaproteobacteria</taxon>
        <taxon>Sphingomonadales</taxon>
        <taxon>Sphingomonadaceae</taxon>
        <taxon>Novosphingobium</taxon>
    </lineage>
</organism>
<evidence type="ECO:0000313" key="5">
    <source>
        <dbReference type="Proteomes" id="UP000522081"/>
    </source>
</evidence>
<dbReference type="Proteomes" id="UP000522081">
    <property type="component" value="Unassembled WGS sequence"/>
</dbReference>
<dbReference type="PANTHER" id="PTHR30592">
    <property type="entry name" value="FORMATE DEHYDROGENASE"/>
    <property type="match status" value="1"/>
</dbReference>
<comment type="caution">
    <text evidence="3">Lacks conserved residue(s) required for the propagation of feature annotation.</text>
</comment>
<keyword evidence="5" id="KW-1185">Reference proteome</keyword>
<comment type="subcellular location">
    <subcellularLocation>
        <location evidence="3">Cytoplasm</location>
    </subcellularLocation>
</comment>
<dbReference type="NCBIfam" id="TIGR00129">
    <property type="entry name" value="fdhD_narQ"/>
    <property type="match status" value="1"/>
</dbReference>
<feature type="active site" description="Cysteine persulfide intermediate" evidence="3">
    <location>
        <position position="118"/>
    </location>
</feature>
<dbReference type="GO" id="GO:0016783">
    <property type="term" value="F:sulfurtransferase activity"/>
    <property type="evidence" value="ECO:0007669"/>
    <property type="project" value="InterPro"/>
</dbReference>
<dbReference type="InterPro" id="IPR016193">
    <property type="entry name" value="Cytidine_deaminase-like"/>
</dbReference>
<dbReference type="RefSeq" id="WP_229735639.1">
    <property type="nucleotide sequence ID" value="NZ_BMGF01000006.1"/>
</dbReference>
<dbReference type="GO" id="GO:0006777">
    <property type="term" value="P:Mo-molybdopterin cofactor biosynthetic process"/>
    <property type="evidence" value="ECO:0007669"/>
    <property type="project" value="UniProtKB-UniRule"/>
</dbReference>
<comment type="caution">
    <text evidence="4">The sequence shown here is derived from an EMBL/GenBank/DDBJ whole genome shotgun (WGS) entry which is preliminary data.</text>
</comment>
<accession>A0A7Y9XUL6</accession>
<dbReference type="PANTHER" id="PTHR30592:SF1">
    <property type="entry name" value="SULFUR CARRIER PROTEIN FDHD"/>
    <property type="match status" value="1"/>
</dbReference>
<keyword evidence="1 3" id="KW-0963">Cytoplasm</keyword>
<proteinExistence type="inferred from homology"/>
<name>A0A7Y9XUL6_9SPHN</name>
<comment type="similarity">
    <text evidence="3">Belongs to the FdhD family.</text>
</comment>
<gene>
    <name evidence="3" type="primary">fdhD</name>
    <name evidence="4" type="ORF">FHS75_001173</name>
</gene>
<protein>
    <recommendedName>
        <fullName evidence="3">Sulfur carrier protein FdhD</fullName>
    </recommendedName>
</protein>
<sequence>MAIDAPERVADIAPMAQPVRIFPDGRDEPAFGDWVPEVPVALEFNGLSYAVMMATPADLADFATGFALCEGLAADASDIAEPDIAQVETGWIVRTRLSGLGIEKLTERIRTRVAESSCGLCGIENLEQVARPLPAVTKHPRLSHAAVFRALAALRQYQPLGQSTGAAHAAAWADPDGNLGCVREDVGRHNAMDKLVGAMAIAGDPLSPGLVLSTARCSYEIVEKAVRGGATSLVTISLPTSMAVERASKAGLSLWALARDDSVLFVNDASGSD</sequence>
<evidence type="ECO:0000313" key="4">
    <source>
        <dbReference type="EMBL" id="NYH94854.1"/>
    </source>
</evidence>
<evidence type="ECO:0000256" key="2">
    <source>
        <dbReference type="ARBA" id="ARBA00023150"/>
    </source>
</evidence>
<dbReference type="AlphaFoldDB" id="A0A7Y9XUL6"/>
<dbReference type="PIRSF" id="PIRSF015626">
    <property type="entry name" value="FdhD"/>
    <property type="match status" value="1"/>
</dbReference>
<evidence type="ECO:0000256" key="1">
    <source>
        <dbReference type="ARBA" id="ARBA00022490"/>
    </source>
</evidence>